<dbReference type="InterPro" id="IPR032385">
    <property type="entry name" value="T-box_assoc"/>
</dbReference>
<dbReference type="EMBL" id="OX460343">
    <property type="protein sequence ID" value="CAI9180625.1"/>
    <property type="molecule type" value="Genomic_DNA"/>
</dbReference>
<feature type="domain" description="T-box transcription factor-associated" evidence="2">
    <location>
        <begin position="31"/>
        <end position="111"/>
    </location>
</feature>
<evidence type="ECO:0000256" key="1">
    <source>
        <dbReference type="SAM" id="MobiDB-lite"/>
    </source>
</evidence>
<reference evidence="3" key="1">
    <citation type="submission" date="2023-04" db="EMBL/GenBank/DDBJ databases">
        <authorList>
            <consortium name="ELIXIR-Norway"/>
        </authorList>
    </citation>
    <scope>NUCLEOTIDE SEQUENCE [LARGE SCALE GENOMIC DNA]</scope>
</reference>
<name>A0ABN9A2Z1_RANTA</name>
<protein>
    <recommendedName>
        <fullName evidence="2">T-box transcription factor-associated domain-containing protein</fullName>
    </recommendedName>
</protein>
<evidence type="ECO:0000259" key="2">
    <source>
        <dbReference type="Pfam" id="PF16176"/>
    </source>
</evidence>
<accession>A0ABN9A2Z1</accession>
<keyword evidence="4" id="KW-1185">Reference proteome</keyword>
<dbReference type="Pfam" id="PF16176">
    <property type="entry name" value="T-box_assoc"/>
    <property type="match status" value="1"/>
</dbReference>
<gene>
    <name evidence="3" type="ORF">MRATA1EN1_LOCUS29587</name>
</gene>
<feature type="region of interest" description="Disordered" evidence="1">
    <location>
        <begin position="1"/>
        <end position="20"/>
    </location>
</feature>
<evidence type="ECO:0000313" key="3">
    <source>
        <dbReference type="EMBL" id="CAI9180625.1"/>
    </source>
</evidence>
<proteinExistence type="predicted"/>
<dbReference type="Proteomes" id="UP001176941">
    <property type="component" value="Chromosome X"/>
</dbReference>
<organism evidence="3 4">
    <name type="scientific">Rangifer tarandus platyrhynchus</name>
    <name type="common">Svalbard reindeer</name>
    <dbReference type="NCBI Taxonomy" id="3082113"/>
    <lineage>
        <taxon>Eukaryota</taxon>
        <taxon>Metazoa</taxon>
        <taxon>Chordata</taxon>
        <taxon>Craniata</taxon>
        <taxon>Vertebrata</taxon>
        <taxon>Euteleostomi</taxon>
        <taxon>Mammalia</taxon>
        <taxon>Eutheria</taxon>
        <taxon>Laurasiatheria</taxon>
        <taxon>Artiodactyla</taxon>
        <taxon>Ruminantia</taxon>
        <taxon>Pecora</taxon>
        <taxon>Cervidae</taxon>
        <taxon>Odocoileinae</taxon>
        <taxon>Rangifer</taxon>
    </lineage>
</organism>
<evidence type="ECO:0000313" key="4">
    <source>
        <dbReference type="Proteomes" id="UP001176941"/>
    </source>
</evidence>
<sequence>MPQSPPHSWRQPLLGRGGQGPVRRVLAAATWPAKDSKPKDLSDTSWIQTPSSMKSFDLSDSGIYGQAKRRQIVPTNMPVSETSSPLKSEVLAQWDCENCAKDTGDYYGFYSHS</sequence>